<name>A0A2W4KNA3_9PSEU</name>
<accession>A0A2W4KNA3</accession>
<organism evidence="2">
    <name type="scientific">Thermocrispum agreste</name>
    <dbReference type="NCBI Taxonomy" id="37925"/>
    <lineage>
        <taxon>Bacteria</taxon>
        <taxon>Bacillati</taxon>
        <taxon>Actinomycetota</taxon>
        <taxon>Actinomycetes</taxon>
        <taxon>Pseudonocardiales</taxon>
        <taxon>Pseudonocardiaceae</taxon>
        <taxon>Thermocrispum</taxon>
    </lineage>
</organism>
<reference evidence="1 3" key="3">
    <citation type="journal article" date="2021" name="BMC Genomics">
        <title>Genome-resolved metagenome and metatranscriptome analyses of thermophilic composting reveal key bacterial players and their metabolic interactions.</title>
        <authorList>
            <person name="Braga L.P.P."/>
            <person name="Pereira R.V."/>
            <person name="Martins L.F."/>
            <person name="Moura L.M.S."/>
            <person name="Sanchez F.B."/>
            <person name="Patane J.S.L."/>
            <person name="da Silva A.M."/>
            <person name="Setubal J.C."/>
        </authorList>
    </citation>
    <scope>NUCLEOTIDE SEQUENCE [LARGE SCALE GENOMIC DNA]</scope>
    <source>
        <strain evidence="1">ZC4RG45</strain>
    </source>
</reference>
<sequence length="61" mass="6621">MTATKARLPAAVMRAEEAMTAEQRRRATRAVASLSADAQECAMLLEMLGLDASEGRAQRQQ</sequence>
<dbReference type="Proteomes" id="UP000249324">
    <property type="component" value="Unassembled WGS sequence"/>
</dbReference>
<dbReference type="AlphaFoldDB" id="A0A2W4KNA3"/>
<reference evidence="1" key="4">
    <citation type="submission" date="2023-08" db="EMBL/GenBank/DDBJ databases">
        <authorList>
            <person name="Guima S.E.S."/>
            <person name="Martins L.F."/>
            <person name="Silva A.M."/>
            <person name="Setubal J.C."/>
        </authorList>
    </citation>
    <scope>NUCLEOTIDE SEQUENCE</scope>
    <source>
        <strain evidence="1">ZC4RG45</strain>
    </source>
</reference>
<dbReference type="STRING" id="1111738.GCA_000427905_00308"/>
<evidence type="ECO:0000313" key="3">
    <source>
        <dbReference type="Proteomes" id="UP000249324"/>
    </source>
</evidence>
<proteinExistence type="predicted"/>
<protein>
    <submittedName>
        <fullName evidence="2">Uncharacterized protein</fullName>
    </submittedName>
</protein>
<dbReference type="EMBL" id="QGUI02000215">
    <property type="protein sequence ID" value="MFO7193451.1"/>
    <property type="molecule type" value="Genomic_DNA"/>
</dbReference>
<evidence type="ECO:0000313" key="1">
    <source>
        <dbReference type="EMBL" id="MFO7193451.1"/>
    </source>
</evidence>
<comment type="caution">
    <text evidence="2">The sequence shown here is derived from an EMBL/GenBank/DDBJ whole genome shotgun (WGS) entry which is preliminary data.</text>
</comment>
<dbReference type="EMBL" id="QGUI01000902">
    <property type="protein sequence ID" value="PZM90039.1"/>
    <property type="molecule type" value="Genomic_DNA"/>
</dbReference>
<gene>
    <name evidence="1" type="ORF">DIU77_014515</name>
    <name evidence="2" type="ORF">DIU77_18405</name>
</gene>
<evidence type="ECO:0000313" key="2">
    <source>
        <dbReference type="EMBL" id="PZM90039.1"/>
    </source>
</evidence>
<reference evidence="2" key="1">
    <citation type="submission" date="2018-05" db="EMBL/GenBank/DDBJ databases">
        <authorList>
            <person name="Lanie J.A."/>
            <person name="Ng W.-L."/>
            <person name="Kazmierczak K.M."/>
            <person name="Andrzejewski T.M."/>
            <person name="Davidsen T.M."/>
            <person name="Wayne K.J."/>
            <person name="Tettelin H."/>
            <person name="Glass J.I."/>
            <person name="Rusch D."/>
            <person name="Podicherti R."/>
            <person name="Tsui H.-C.T."/>
            <person name="Winkler M.E."/>
        </authorList>
    </citation>
    <scope>NUCLEOTIDE SEQUENCE</scope>
    <source>
        <strain evidence="2">ZC4RG45</strain>
    </source>
</reference>
<reference evidence="1" key="2">
    <citation type="submission" date="2018-05" db="EMBL/GenBank/DDBJ databases">
        <authorList>
            <person name="Moura L."/>
            <person name="Setubal J.C."/>
        </authorList>
    </citation>
    <scope>NUCLEOTIDE SEQUENCE</scope>
    <source>
        <strain evidence="1">ZC4RG45</strain>
    </source>
</reference>